<comment type="subcellular location">
    <subcellularLocation>
        <location evidence="1">Membrane</location>
        <topology evidence="1">Multi-pass membrane protein</topology>
    </subcellularLocation>
</comment>
<dbReference type="Pfam" id="PF02179">
    <property type="entry name" value="BAG"/>
    <property type="match status" value="1"/>
</dbReference>
<keyword evidence="2 8" id="KW-0812">Transmembrane</keyword>
<proteinExistence type="inferred from homology"/>
<feature type="transmembrane region" description="Helical" evidence="8">
    <location>
        <begin position="191"/>
        <end position="211"/>
    </location>
</feature>
<dbReference type="SUPFAM" id="SSF49764">
    <property type="entry name" value="HSP20-like chaperones"/>
    <property type="match status" value="1"/>
</dbReference>
<dbReference type="Gene3D" id="2.60.40.790">
    <property type="match status" value="1"/>
</dbReference>
<organism evidence="10 11">
    <name type="scientific">Durusdinium trenchii</name>
    <dbReference type="NCBI Taxonomy" id="1381693"/>
    <lineage>
        <taxon>Eukaryota</taxon>
        <taxon>Sar</taxon>
        <taxon>Alveolata</taxon>
        <taxon>Dinophyceae</taxon>
        <taxon>Suessiales</taxon>
        <taxon>Symbiodiniaceae</taxon>
        <taxon>Durusdinium</taxon>
    </lineage>
</organism>
<dbReference type="InterPro" id="IPR008978">
    <property type="entry name" value="HSP20-like_chaperone"/>
</dbReference>
<dbReference type="Proteomes" id="UP001642484">
    <property type="component" value="Unassembled WGS sequence"/>
</dbReference>
<dbReference type="InterPro" id="IPR036533">
    <property type="entry name" value="BAG_dom_sf"/>
</dbReference>
<feature type="compositionally biased region" description="Low complexity" evidence="7">
    <location>
        <begin position="643"/>
        <end position="653"/>
    </location>
</feature>
<feature type="domain" description="SHSP" evidence="9">
    <location>
        <begin position="867"/>
        <end position="984"/>
    </location>
</feature>
<evidence type="ECO:0000313" key="11">
    <source>
        <dbReference type="Proteomes" id="UP001642484"/>
    </source>
</evidence>
<evidence type="ECO:0000256" key="3">
    <source>
        <dbReference type="ARBA" id="ARBA00022989"/>
    </source>
</evidence>
<dbReference type="Gene3D" id="1.20.58.120">
    <property type="entry name" value="BAG domain"/>
    <property type="match status" value="1"/>
</dbReference>
<evidence type="ECO:0000256" key="2">
    <source>
        <dbReference type="ARBA" id="ARBA00022692"/>
    </source>
</evidence>
<feature type="transmembrane region" description="Helical" evidence="8">
    <location>
        <begin position="351"/>
        <end position="372"/>
    </location>
</feature>
<evidence type="ECO:0000256" key="7">
    <source>
        <dbReference type="SAM" id="MobiDB-lite"/>
    </source>
</evidence>
<keyword evidence="6" id="KW-0175">Coiled coil</keyword>
<dbReference type="Pfam" id="PF01490">
    <property type="entry name" value="Aa_trans"/>
    <property type="match status" value="1"/>
</dbReference>
<evidence type="ECO:0000259" key="9">
    <source>
        <dbReference type="PROSITE" id="PS01031"/>
    </source>
</evidence>
<dbReference type="InterPro" id="IPR002068">
    <property type="entry name" value="A-crystallin/Hsp20_dom"/>
</dbReference>
<dbReference type="EMBL" id="CAXAMN010018890">
    <property type="protein sequence ID" value="CAK9053232.1"/>
    <property type="molecule type" value="Genomic_DNA"/>
</dbReference>
<feature type="region of interest" description="Disordered" evidence="7">
    <location>
        <begin position="589"/>
        <end position="609"/>
    </location>
</feature>
<evidence type="ECO:0000256" key="1">
    <source>
        <dbReference type="ARBA" id="ARBA00004141"/>
    </source>
</evidence>
<feature type="transmembrane region" description="Helical" evidence="8">
    <location>
        <begin position="103"/>
        <end position="127"/>
    </location>
</feature>
<gene>
    <name evidence="10" type="ORF">CCMP2556_LOCUS26764</name>
</gene>
<feature type="region of interest" description="Disordered" evidence="7">
    <location>
        <begin position="631"/>
        <end position="758"/>
    </location>
</feature>
<evidence type="ECO:0000256" key="8">
    <source>
        <dbReference type="SAM" id="Phobius"/>
    </source>
</evidence>
<dbReference type="InterPro" id="IPR003103">
    <property type="entry name" value="BAG_domain"/>
</dbReference>
<keyword evidence="11" id="KW-1185">Reference proteome</keyword>
<feature type="transmembrane region" description="Helical" evidence="8">
    <location>
        <begin position="378"/>
        <end position="403"/>
    </location>
</feature>
<feature type="compositionally biased region" description="Basic and acidic residues" evidence="7">
    <location>
        <begin position="669"/>
        <end position="680"/>
    </location>
</feature>
<comment type="similarity">
    <text evidence="5">Belongs to the small heat shock protein (HSP20) family.</text>
</comment>
<name>A0ABP0MP18_9DINO</name>
<sequence length="984" mass="107204">MAQKSLEPGMLRLISHGSDVLEGQGTFLSSVINLSAATMGCSILALPQVFAHCGMSWSMAFLLIFSLWVELSLRWLVACGRYSGYRGFKENAQYFLGASSAKLVHLCQVLLLCGGIVMIFVTACSLLGCSARELLASLCTEEGQPQKTRTLARLCQAHPAPCMPPERALSLIVLVVFPLACQKSLHSLTSISMISFVCLAYFFGVLLVRLAHRAMSAPLEFIDMGQEDMPLFWQGPPVLLMSFLCHTTMLQLDAELCTEAKAKVSSVIRLVVLGLALPVYATVGAGGFWLKGPKVSANVLQDFTQDPWMAAARLTLGVMNVAKLATAVITLRESLVSLAPSRLWRKRLRSWHGRAALSLATLVLGAVAAFAIPSLTTVLSLLGSTVGVLFSLCLPAALYAMLLRRVSSFKCKRDDLEEPLLPSTPGRAESWAEGSIQVPRSDMEWLRQWLLCGVVFTGGLFVGGAVPSRDDDGRDWATAASSYQTSYPGDEPSRSEIPVLDCNSSVWVTKDQREAGLKYLVEKHARQGAAITARTLSGLMANGEEEAKRASERKRQREGEVDELKAEMAKLEETAQAAAPSRWLARQAEAAKDAKAKKPMIAGGLRRDYRRRQTGATGDIALAWRQSVVKKPKLHETTEEDPPSSASAPLESSVTEAAPEAGLLGGYESEAHAPEREGRGVRGGRRTVACSRGDERSDPEGQGALEDQVVKSGDWRSSVIGRSGGADRAGGGCPGGARTGEDWIPSPQADEGTGTDVQQVQHRLTQLQEQVKELLASVESQQRLPSLVEQQKIARNLGEDLMEEMLKLDSLGNLCEDDRQVRKKALADLESLVEQVDAAKALLLQQRLQLEAAEKETVASTLETALDRLAEIRLPLDLETQTLEDAYVVTGFARGLRHEDLHLELGRSGLLIRALRMPTPEESSFLQRTLRSPPTLADYLAVGRGVFGRVEESLQIPMDVDRSRIQATCKEGHLRILLPRRLSR</sequence>
<dbReference type="InterPro" id="IPR013057">
    <property type="entry name" value="AA_transpt_TM"/>
</dbReference>
<feature type="coiled-coil region" evidence="6">
    <location>
        <begin position="822"/>
        <end position="856"/>
    </location>
</feature>
<evidence type="ECO:0000256" key="6">
    <source>
        <dbReference type="SAM" id="Coils"/>
    </source>
</evidence>
<feature type="coiled-coil region" evidence="6">
    <location>
        <begin position="540"/>
        <end position="574"/>
    </location>
</feature>
<dbReference type="PANTHER" id="PTHR22950:SF702">
    <property type="entry name" value="AMINO ACID TRANSPORTER PROTEIN"/>
    <property type="match status" value="1"/>
</dbReference>
<keyword evidence="4 8" id="KW-0472">Membrane</keyword>
<evidence type="ECO:0000256" key="4">
    <source>
        <dbReference type="ARBA" id="ARBA00023136"/>
    </source>
</evidence>
<feature type="transmembrane region" description="Helical" evidence="8">
    <location>
        <begin position="449"/>
        <end position="466"/>
    </location>
</feature>
<reference evidence="10 11" key="1">
    <citation type="submission" date="2024-02" db="EMBL/GenBank/DDBJ databases">
        <authorList>
            <person name="Chen Y."/>
            <person name="Shah S."/>
            <person name="Dougan E. K."/>
            <person name="Thang M."/>
            <person name="Chan C."/>
        </authorList>
    </citation>
    <scope>NUCLEOTIDE SEQUENCE [LARGE SCALE GENOMIC DNA]</scope>
</reference>
<keyword evidence="3 8" id="KW-1133">Transmembrane helix</keyword>
<dbReference type="CDD" id="cd06464">
    <property type="entry name" value="ACD_sHsps-like"/>
    <property type="match status" value="1"/>
</dbReference>
<protein>
    <recommendedName>
        <fullName evidence="9">SHSP domain-containing protein</fullName>
    </recommendedName>
</protein>
<dbReference type="PROSITE" id="PS01031">
    <property type="entry name" value="SHSP"/>
    <property type="match status" value="1"/>
</dbReference>
<feature type="transmembrane region" description="Helical" evidence="8">
    <location>
        <begin position="270"/>
        <end position="290"/>
    </location>
</feature>
<feature type="transmembrane region" description="Helical" evidence="8">
    <location>
        <begin position="310"/>
        <end position="331"/>
    </location>
</feature>
<dbReference type="PANTHER" id="PTHR22950">
    <property type="entry name" value="AMINO ACID TRANSPORTER"/>
    <property type="match status" value="1"/>
</dbReference>
<dbReference type="SUPFAM" id="SSF63491">
    <property type="entry name" value="BAG domain"/>
    <property type="match status" value="1"/>
</dbReference>
<accession>A0ABP0MP18</accession>
<evidence type="ECO:0000256" key="5">
    <source>
        <dbReference type="PROSITE-ProRule" id="PRU00285"/>
    </source>
</evidence>
<feature type="compositionally biased region" description="Gly residues" evidence="7">
    <location>
        <begin position="722"/>
        <end position="738"/>
    </location>
</feature>
<evidence type="ECO:0000313" key="10">
    <source>
        <dbReference type="EMBL" id="CAK9053232.1"/>
    </source>
</evidence>
<feature type="transmembrane region" description="Helical" evidence="8">
    <location>
        <begin position="59"/>
        <end position="83"/>
    </location>
</feature>
<comment type="caution">
    <text evidence="10">The sequence shown here is derived from an EMBL/GenBank/DDBJ whole genome shotgun (WGS) entry which is preliminary data.</text>
</comment>